<dbReference type="AlphaFoldDB" id="A0A7H1B2C8"/>
<dbReference type="SMART" id="SM00636">
    <property type="entry name" value="Glyco_18"/>
    <property type="match status" value="1"/>
</dbReference>
<evidence type="ECO:0000313" key="9">
    <source>
        <dbReference type="Proteomes" id="UP000516428"/>
    </source>
</evidence>
<dbReference type="SUPFAM" id="SSF51445">
    <property type="entry name" value="(Trans)glycosidases"/>
    <property type="match status" value="1"/>
</dbReference>
<keyword evidence="2 3" id="KW-0326">Glycosidase</keyword>
<keyword evidence="1 3" id="KW-0378">Hydrolase</keyword>
<keyword evidence="9" id="KW-1185">Reference proteome</keyword>
<evidence type="ECO:0000256" key="6">
    <source>
        <dbReference type="SAM" id="SignalP"/>
    </source>
</evidence>
<sequence>MARRHTPAPRPRRTVRAGRTSRWVPKALAVLAVLALLPAPAAARTASSDPAPPSVPAPRPSGSSQPAPSPSVPEKTRTVSAWLPYWDQENAYRSALAHAAQLRTVSPFWYETRSAGEVAGFPGAGDRTIIDGLRARGVQVVPTVMEQLPPGALAAVMTSPEQRAAHIDTLLTVVRSRAYDGLDIDYESIAPTPEATYPAVRDGFADFVTGLCARLHAVDKQCVVTVSPKTRSTGRIWDYKRLGAAADRLRVMAYNLHDAGGTPGPLSTPQWYDEILTRATAEVPLEKLEMGLPAYGWDWTRGRAGRAGHVTSRQAEALRREVGAAYTLDPESRTPHFTYTKDGEQHDVWYQDARGVAEHLPVLHRYGVRDTVLWALGFEEPALWRTLEES</sequence>
<dbReference type="GO" id="GO:0005975">
    <property type="term" value="P:carbohydrate metabolic process"/>
    <property type="evidence" value="ECO:0007669"/>
    <property type="project" value="InterPro"/>
</dbReference>
<dbReference type="InterPro" id="IPR011583">
    <property type="entry name" value="Chitinase_II/V-like_cat"/>
</dbReference>
<evidence type="ECO:0000256" key="3">
    <source>
        <dbReference type="RuleBase" id="RU000489"/>
    </source>
</evidence>
<dbReference type="PROSITE" id="PS51910">
    <property type="entry name" value="GH18_2"/>
    <property type="match status" value="1"/>
</dbReference>
<accession>A0A7H1B2C8</accession>
<dbReference type="InterPro" id="IPR001579">
    <property type="entry name" value="Glyco_hydro_18_chit_AS"/>
</dbReference>
<evidence type="ECO:0000313" key="8">
    <source>
        <dbReference type="EMBL" id="QNS02883.1"/>
    </source>
</evidence>
<feature type="chain" id="PRO_5028926511" evidence="6">
    <location>
        <begin position="44"/>
        <end position="390"/>
    </location>
</feature>
<reference evidence="8 9" key="1">
    <citation type="submission" date="2020-09" db="EMBL/GenBank/DDBJ databases">
        <title>A novel species.</title>
        <authorList>
            <person name="Gao J."/>
        </authorList>
    </citation>
    <scope>NUCLEOTIDE SEQUENCE [LARGE SCALE GENOMIC DNA]</scope>
    <source>
        <strain evidence="8 9">CRXT-Y-14</strain>
    </source>
</reference>
<keyword evidence="6" id="KW-0732">Signal</keyword>
<dbReference type="Proteomes" id="UP000516428">
    <property type="component" value="Chromosome"/>
</dbReference>
<protein>
    <submittedName>
        <fullName evidence="8">Glycosyl hydrolase</fullName>
    </submittedName>
</protein>
<organism evidence="8 9">
    <name type="scientific">Streptomyces xanthii</name>
    <dbReference type="NCBI Taxonomy" id="2768069"/>
    <lineage>
        <taxon>Bacteria</taxon>
        <taxon>Bacillati</taxon>
        <taxon>Actinomycetota</taxon>
        <taxon>Actinomycetes</taxon>
        <taxon>Kitasatosporales</taxon>
        <taxon>Streptomycetaceae</taxon>
        <taxon>Streptomyces</taxon>
    </lineage>
</organism>
<comment type="similarity">
    <text evidence="4">Belongs to the glycosyl hydrolase 18 family.</text>
</comment>
<feature type="signal peptide" evidence="6">
    <location>
        <begin position="1"/>
        <end position="43"/>
    </location>
</feature>
<dbReference type="EMBL" id="CP061281">
    <property type="protein sequence ID" value="QNS02883.1"/>
    <property type="molecule type" value="Genomic_DNA"/>
</dbReference>
<dbReference type="PANTHER" id="PTHR46066">
    <property type="entry name" value="CHITINASE DOMAIN-CONTAINING PROTEIN 1 FAMILY MEMBER"/>
    <property type="match status" value="1"/>
</dbReference>
<dbReference type="PROSITE" id="PS01095">
    <property type="entry name" value="GH18_1"/>
    <property type="match status" value="1"/>
</dbReference>
<feature type="compositionally biased region" description="Pro residues" evidence="5">
    <location>
        <begin position="50"/>
        <end position="59"/>
    </location>
</feature>
<dbReference type="InterPro" id="IPR001223">
    <property type="entry name" value="Glyco_hydro18_cat"/>
</dbReference>
<gene>
    <name evidence="8" type="ORF">IAG42_04080</name>
</gene>
<evidence type="ECO:0000256" key="5">
    <source>
        <dbReference type="SAM" id="MobiDB-lite"/>
    </source>
</evidence>
<dbReference type="KEGG" id="sxn:IAG42_04080"/>
<dbReference type="Pfam" id="PF00704">
    <property type="entry name" value="Glyco_hydro_18"/>
    <property type="match status" value="1"/>
</dbReference>
<dbReference type="InterPro" id="IPR017853">
    <property type="entry name" value="GH"/>
</dbReference>
<feature type="region of interest" description="Disordered" evidence="5">
    <location>
        <begin position="44"/>
        <end position="75"/>
    </location>
</feature>
<dbReference type="InterPro" id="IPR029070">
    <property type="entry name" value="Chitinase_insertion_sf"/>
</dbReference>
<evidence type="ECO:0000256" key="1">
    <source>
        <dbReference type="ARBA" id="ARBA00022801"/>
    </source>
</evidence>
<evidence type="ECO:0000259" key="7">
    <source>
        <dbReference type="PROSITE" id="PS51910"/>
    </source>
</evidence>
<proteinExistence type="inferred from homology"/>
<feature type="domain" description="GH18" evidence="7">
    <location>
        <begin position="80"/>
        <end position="390"/>
    </location>
</feature>
<dbReference type="Gene3D" id="3.20.20.80">
    <property type="entry name" value="Glycosidases"/>
    <property type="match status" value="1"/>
</dbReference>
<evidence type="ECO:0000256" key="4">
    <source>
        <dbReference type="RuleBase" id="RU004453"/>
    </source>
</evidence>
<dbReference type="RefSeq" id="WP_188335638.1">
    <property type="nucleotide sequence ID" value="NZ_CP061281.1"/>
</dbReference>
<dbReference type="Gene3D" id="3.10.50.10">
    <property type="match status" value="1"/>
</dbReference>
<dbReference type="PANTHER" id="PTHR46066:SF2">
    <property type="entry name" value="CHITINASE DOMAIN-CONTAINING PROTEIN 1"/>
    <property type="match status" value="1"/>
</dbReference>
<name>A0A7H1B2C8_9ACTN</name>
<dbReference type="GO" id="GO:0004553">
    <property type="term" value="F:hydrolase activity, hydrolyzing O-glycosyl compounds"/>
    <property type="evidence" value="ECO:0007669"/>
    <property type="project" value="InterPro"/>
</dbReference>
<dbReference type="GO" id="GO:0008061">
    <property type="term" value="F:chitin binding"/>
    <property type="evidence" value="ECO:0007669"/>
    <property type="project" value="InterPro"/>
</dbReference>
<evidence type="ECO:0000256" key="2">
    <source>
        <dbReference type="ARBA" id="ARBA00023295"/>
    </source>
</evidence>